<evidence type="ECO:0000256" key="1">
    <source>
        <dbReference type="ARBA" id="ARBA00022574"/>
    </source>
</evidence>
<dbReference type="GeneID" id="98153462"/>
<sequence>MRANRGRPRSLHICWFLPSYNPPIHRLYPSHVRLTMSSPPSAPSGGDRRNDSHQQGSGSTWHPARAWLEEEEEQDDDDDMDFEPESEVSEDRFEEEEYPDPGDEEPGGPFDSELHLGNIHIEFSMDENDPNGGDNTGGRPTRISTAQLLNILASGGLRQIFSYNGFTPGAPGARFLDDDDYDEDEPVYGYLGSGRVPRRRSGPPQYPKVPSDEGMKLMRSGIFGSDPSYNDERMKRKKSLAEKIMWRELGLDGLRSNKTRSIAQDLIPGTTADKIIHYDAKCYSGQFSDDGNFFFSCAQDFKVRMYDTSNPFEWKYYKTVDYPFGSWTITDATLSPDNKFLAYSSLRNLVCLASTDPADSSDPTVLDLASTPEGRVGRDFFGRSGFPVWSVRFSGDGREIVAGTGDHSVIVYDLETRQSVLRIRNHEDDVNAVCFGDKSSPHILYSGSDDSTVRVWDRRSMADRREAGVFVGHTEGLTYVDSKGDGRYVLSNSKDQTMKLWDLRKMMSTAKFDTLDATSYGTGFDYRFDPFPGEYYYPHPHDCSVVTFRGHRVLRTLIRCHFSPPGSTDSRYVYSGSEDGKIYVYNIDATLAGTIDVQKATNHSRPHKRHGARLGDNQWKTCVRDASWHPNAPVLAATSWNGWGYSTGTCTLHAWNNNSSRDEGDNPYIGDSFDPQLKPVPELMRQAEREQNWENEMAWDEWEAGL</sequence>
<dbReference type="RefSeq" id="XP_070904967.1">
    <property type="nucleotide sequence ID" value="XM_071038298.1"/>
</dbReference>
<dbReference type="InterPro" id="IPR015943">
    <property type="entry name" value="WD40/YVTN_repeat-like_dom_sf"/>
</dbReference>
<evidence type="ECO:0000256" key="2">
    <source>
        <dbReference type="ARBA" id="ARBA00022737"/>
    </source>
</evidence>
<dbReference type="Gene3D" id="2.130.10.10">
    <property type="entry name" value="YVTN repeat-like/Quinoprotein amine dehydrogenase"/>
    <property type="match status" value="2"/>
</dbReference>
<evidence type="ECO:0000313" key="6">
    <source>
        <dbReference type="Proteomes" id="UP001610444"/>
    </source>
</evidence>
<keyword evidence="1 3" id="KW-0853">WD repeat</keyword>
<dbReference type="PROSITE" id="PS50294">
    <property type="entry name" value="WD_REPEATS_REGION"/>
    <property type="match status" value="2"/>
</dbReference>
<dbReference type="EMBL" id="JBFXLR010000002">
    <property type="protein sequence ID" value="KAL2860276.1"/>
    <property type="molecule type" value="Genomic_DNA"/>
</dbReference>
<dbReference type="InterPro" id="IPR020472">
    <property type="entry name" value="WD40_PAC1"/>
</dbReference>
<gene>
    <name evidence="5" type="ORF">BJX68DRAFT_224793</name>
</gene>
<evidence type="ECO:0000313" key="5">
    <source>
        <dbReference type="EMBL" id="KAL2860276.1"/>
    </source>
</evidence>
<feature type="region of interest" description="Disordered" evidence="4">
    <location>
        <begin position="35"/>
        <end position="114"/>
    </location>
</feature>
<dbReference type="Pfam" id="PF00400">
    <property type="entry name" value="WD40"/>
    <property type="match status" value="5"/>
</dbReference>
<dbReference type="InterPro" id="IPR001680">
    <property type="entry name" value="WD40_rpt"/>
</dbReference>
<dbReference type="SUPFAM" id="SSF50978">
    <property type="entry name" value="WD40 repeat-like"/>
    <property type="match status" value="1"/>
</dbReference>
<keyword evidence="6" id="KW-1185">Reference proteome</keyword>
<evidence type="ECO:0000256" key="4">
    <source>
        <dbReference type="SAM" id="MobiDB-lite"/>
    </source>
</evidence>
<comment type="caution">
    <text evidence="5">The sequence shown here is derived from an EMBL/GenBank/DDBJ whole genome shotgun (WGS) entry which is preliminary data.</text>
</comment>
<evidence type="ECO:0000256" key="3">
    <source>
        <dbReference type="PROSITE-ProRule" id="PRU00221"/>
    </source>
</evidence>
<dbReference type="Proteomes" id="UP001610444">
    <property type="component" value="Unassembled WGS sequence"/>
</dbReference>
<feature type="compositionally biased region" description="Acidic residues" evidence="4">
    <location>
        <begin position="69"/>
        <end position="106"/>
    </location>
</feature>
<dbReference type="PROSITE" id="PS50082">
    <property type="entry name" value="WD_REPEATS_2"/>
    <property type="match status" value="3"/>
</dbReference>
<protein>
    <submittedName>
        <fullName evidence="5">WD40-repeat-containing domain protein</fullName>
    </submittedName>
</protein>
<dbReference type="InterPro" id="IPR036322">
    <property type="entry name" value="WD40_repeat_dom_sf"/>
</dbReference>
<feature type="repeat" description="WD" evidence="3">
    <location>
        <begin position="423"/>
        <end position="466"/>
    </location>
</feature>
<organism evidence="5 6">
    <name type="scientific">Aspergillus pseudodeflectus</name>
    <dbReference type="NCBI Taxonomy" id="176178"/>
    <lineage>
        <taxon>Eukaryota</taxon>
        <taxon>Fungi</taxon>
        <taxon>Dikarya</taxon>
        <taxon>Ascomycota</taxon>
        <taxon>Pezizomycotina</taxon>
        <taxon>Eurotiomycetes</taxon>
        <taxon>Eurotiomycetidae</taxon>
        <taxon>Eurotiales</taxon>
        <taxon>Aspergillaceae</taxon>
        <taxon>Aspergillus</taxon>
        <taxon>Aspergillus subgen. Nidulantes</taxon>
    </lineage>
</organism>
<feature type="repeat" description="WD" evidence="3">
    <location>
        <begin position="470"/>
        <end position="511"/>
    </location>
</feature>
<name>A0ABR4L7B8_9EURO</name>
<keyword evidence="2" id="KW-0677">Repeat</keyword>
<accession>A0ABR4L7B8</accession>
<feature type="repeat" description="WD" evidence="3">
    <location>
        <begin position="388"/>
        <end position="422"/>
    </location>
</feature>
<dbReference type="PANTHER" id="PTHR19847:SF7">
    <property type="entry name" value="DDB1- AND CUL4-ASSOCIATED FACTOR 11"/>
    <property type="match status" value="1"/>
</dbReference>
<dbReference type="SMART" id="SM00320">
    <property type="entry name" value="WD40"/>
    <property type="match status" value="5"/>
</dbReference>
<dbReference type="PANTHER" id="PTHR19847">
    <property type="entry name" value="DDB1- AND CUL4-ASSOCIATED FACTOR 11"/>
    <property type="match status" value="1"/>
</dbReference>
<dbReference type="InterPro" id="IPR051859">
    <property type="entry name" value="DCAF"/>
</dbReference>
<feature type="region of interest" description="Disordered" evidence="4">
    <location>
        <begin position="192"/>
        <end position="212"/>
    </location>
</feature>
<dbReference type="PRINTS" id="PR00320">
    <property type="entry name" value="GPROTEINBRPT"/>
</dbReference>
<proteinExistence type="predicted"/>
<reference evidence="5 6" key="1">
    <citation type="submission" date="2024-07" db="EMBL/GenBank/DDBJ databases">
        <title>Section-level genome sequencing and comparative genomics of Aspergillus sections Usti and Cavernicolus.</title>
        <authorList>
            <consortium name="Lawrence Berkeley National Laboratory"/>
            <person name="Nybo J.L."/>
            <person name="Vesth T.C."/>
            <person name="Theobald S."/>
            <person name="Frisvad J.C."/>
            <person name="Larsen T.O."/>
            <person name="Kjaerboelling I."/>
            <person name="Rothschild-Mancinelli K."/>
            <person name="Lyhne E.K."/>
            <person name="Kogle M.E."/>
            <person name="Barry K."/>
            <person name="Clum A."/>
            <person name="Na H."/>
            <person name="Ledsgaard L."/>
            <person name="Lin J."/>
            <person name="Lipzen A."/>
            <person name="Kuo A."/>
            <person name="Riley R."/>
            <person name="Mondo S."/>
            <person name="LaButti K."/>
            <person name="Haridas S."/>
            <person name="Pangalinan J."/>
            <person name="Salamov A.A."/>
            <person name="Simmons B.A."/>
            <person name="Magnuson J.K."/>
            <person name="Chen J."/>
            <person name="Drula E."/>
            <person name="Henrissat B."/>
            <person name="Wiebenga A."/>
            <person name="Lubbers R.J."/>
            <person name="Gomes A.C."/>
            <person name="Macurrencykelacurrency M.R."/>
            <person name="Stajich J."/>
            <person name="Grigoriev I.V."/>
            <person name="Mortensen U.H."/>
            <person name="De vries R.P."/>
            <person name="Baker S.E."/>
            <person name="Andersen M.R."/>
        </authorList>
    </citation>
    <scope>NUCLEOTIDE SEQUENCE [LARGE SCALE GENOMIC DNA]</scope>
    <source>
        <strain evidence="5 6">CBS 756.74</strain>
    </source>
</reference>